<dbReference type="PANTHER" id="PTHR24198">
    <property type="entry name" value="ANKYRIN REPEAT AND PROTEIN KINASE DOMAIN-CONTAINING PROTEIN"/>
    <property type="match status" value="1"/>
</dbReference>
<dbReference type="WBParaSite" id="maker-uti_cns_0014909-snap-gene-0.2-mRNA-1">
    <property type="protein sequence ID" value="maker-uti_cns_0014909-snap-gene-0.2-mRNA-1"/>
    <property type="gene ID" value="maker-uti_cns_0014909-snap-gene-0.2"/>
</dbReference>
<accession>A0A1I8IR35</accession>
<feature type="coiled-coil region" evidence="4">
    <location>
        <begin position="1022"/>
        <end position="1049"/>
    </location>
</feature>
<dbReference type="InterPro" id="IPR036770">
    <property type="entry name" value="Ankyrin_rpt-contain_sf"/>
</dbReference>
<evidence type="ECO:0000313" key="7">
    <source>
        <dbReference type="WBParaSite" id="maker-uti_cns_0014909-snap-gene-0.2-mRNA-1"/>
    </source>
</evidence>
<keyword evidence="2 3" id="KW-0040">ANK repeat</keyword>
<dbReference type="Pfam" id="PF00023">
    <property type="entry name" value="Ank"/>
    <property type="match status" value="1"/>
</dbReference>
<dbReference type="InterPro" id="IPR002110">
    <property type="entry name" value="Ankyrin_rpt"/>
</dbReference>
<proteinExistence type="predicted"/>
<feature type="compositionally biased region" description="Basic and acidic residues" evidence="5">
    <location>
        <begin position="1151"/>
        <end position="1167"/>
    </location>
</feature>
<feature type="repeat" description="ANK" evidence="3">
    <location>
        <begin position="588"/>
        <end position="620"/>
    </location>
</feature>
<feature type="repeat" description="ANK" evidence="3">
    <location>
        <begin position="287"/>
        <end position="319"/>
    </location>
</feature>
<feature type="repeat" description="ANK" evidence="3">
    <location>
        <begin position="898"/>
        <end position="935"/>
    </location>
</feature>
<evidence type="ECO:0000256" key="2">
    <source>
        <dbReference type="ARBA" id="ARBA00023043"/>
    </source>
</evidence>
<dbReference type="SUPFAM" id="SSF48403">
    <property type="entry name" value="Ankyrin repeat"/>
    <property type="match status" value="2"/>
</dbReference>
<evidence type="ECO:0000256" key="1">
    <source>
        <dbReference type="ARBA" id="ARBA00022737"/>
    </source>
</evidence>
<dbReference type="Proteomes" id="UP000095280">
    <property type="component" value="Unplaced"/>
</dbReference>
<protein>
    <submittedName>
        <fullName evidence="7">ANK_REP_REGION domain-containing protein</fullName>
    </submittedName>
</protein>
<feature type="repeat" description="ANK" evidence="3">
    <location>
        <begin position="552"/>
        <end position="584"/>
    </location>
</feature>
<dbReference type="PROSITE" id="PS50297">
    <property type="entry name" value="ANK_REP_REGION"/>
    <property type="match status" value="7"/>
</dbReference>
<dbReference type="PANTHER" id="PTHR24198:SF165">
    <property type="entry name" value="ANKYRIN REPEAT-CONTAINING PROTEIN-RELATED"/>
    <property type="match status" value="1"/>
</dbReference>
<feature type="compositionally biased region" description="Polar residues" evidence="5">
    <location>
        <begin position="956"/>
        <end position="988"/>
    </location>
</feature>
<dbReference type="PROSITE" id="PS50088">
    <property type="entry name" value="ANK_REPEAT"/>
    <property type="match status" value="10"/>
</dbReference>
<organism evidence="6 7">
    <name type="scientific">Macrostomum lignano</name>
    <dbReference type="NCBI Taxonomy" id="282301"/>
    <lineage>
        <taxon>Eukaryota</taxon>
        <taxon>Metazoa</taxon>
        <taxon>Spiralia</taxon>
        <taxon>Lophotrochozoa</taxon>
        <taxon>Platyhelminthes</taxon>
        <taxon>Rhabditophora</taxon>
        <taxon>Macrostomorpha</taxon>
        <taxon>Macrostomida</taxon>
        <taxon>Macrostomidae</taxon>
        <taxon>Macrostomum</taxon>
    </lineage>
</organism>
<feature type="region of interest" description="Disordered" evidence="5">
    <location>
        <begin position="1126"/>
        <end position="1167"/>
    </location>
</feature>
<dbReference type="Gene3D" id="1.25.40.20">
    <property type="entry name" value="Ankyrin repeat-containing domain"/>
    <property type="match status" value="4"/>
</dbReference>
<evidence type="ECO:0000256" key="4">
    <source>
        <dbReference type="SAM" id="Coils"/>
    </source>
</evidence>
<feature type="repeat" description="ANK" evidence="3">
    <location>
        <begin position="254"/>
        <end position="286"/>
    </location>
</feature>
<feature type="region of interest" description="Disordered" evidence="5">
    <location>
        <begin position="956"/>
        <end position="1020"/>
    </location>
</feature>
<name>A0A1I8IR35_9PLAT</name>
<evidence type="ECO:0000256" key="3">
    <source>
        <dbReference type="PROSITE-ProRule" id="PRU00023"/>
    </source>
</evidence>
<dbReference type="SMART" id="SM00248">
    <property type="entry name" value="ANK"/>
    <property type="match status" value="18"/>
</dbReference>
<keyword evidence="6" id="KW-1185">Reference proteome</keyword>
<feature type="repeat" description="ANK" evidence="3">
    <location>
        <begin position="655"/>
        <end position="687"/>
    </location>
</feature>
<keyword evidence="1" id="KW-0677">Repeat</keyword>
<feature type="repeat" description="ANK" evidence="3">
    <location>
        <begin position="831"/>
        <end position="863"/>
    </location>
</feature>
<dbReference type="Pfam" id="PF12796">
    <property type="entry name" value="Ank_2"/>
    <property type="match status" value="5"/>
</dbReference>
<feature type="repeat" description="ANK" evidence="3">
    <location>
        <begin position="320"/>
        <end position="352"/>
    </location>
</feature>
<feature type="repeat" description="ANK" evidence="3">
    <location>
        <begin position="424"/>
        <end position="456"/>
    </location>
</feature>
<evidence type="ECO:0000313" key="6">
    <source>
        <dbReference type="Proteomes" id="UP000095280"/>
    </source>
</evidence>
<keyword evidence="4" id="KW-0175">Coiled coil</keyword>
<sequence>TLTTRRAEGCVSSWELLCLTWWLNSASVSEPQSSTCSSSISMSPDDEDDAKLFNEEEDADVLEEAHCCCRLCRGPLDAGRCRLSTMLVLRSADADANGRGLATPMAMRPRGADFKQRTVSSRLARSKLVSFTNSRRSPGRSRPSLCAAPFGTRLRSVAVLAFPSAALKSASGCDSRVVRLRVVIKSSSSIWSMSRLSASSLQAAATSPSSCCRRFCTGLAHTIRTYFGKRLTPADLRSFELTKYRVVNEKSKRDGLSPILAASSNGHLDVVRCLVKNGANINDLNLDGQTPLILAAKNGHQPLLRLLVNYGAKLDIQDAKGRTALMHALAEGRLELARCLLGAGASQVPVDRDGKTALFVAAECGHVAIVEHLLVEKTGADLAVRDRHGRTVLMMLARAGKAWPIYKYISESRLAEIINDRDSAGYTPLLHAVEAGKFSMAARLIKWGADVKAVTEDGRTVIMLACQRPQISCSTADSDPVDFGPSNNEAAKPWDQKTFVAEMMKQGVAIDAADDKGRTALFHVAEYAELSMLQHLILVHHKVLQPDGKDSAGNTVLHAAARLGRESIVRYLTELPALVRLINEPNLAAEMPIRLAIMSKNLNLVKLLLDSGASLEKANSCSETPLLCVACENRTEDIVSFLLDRGFQPDCADAKGVTPLMAATRSGSLGIVERLLKASASVNMLSKKGFSALSLAVQTASLNISTVLLNHKANPNLMPEGKSECKTPCSIAATLNGTVLLELLLDSNADPFQMDSQGRNALYYSVLLNRTNLLKVLTTRNTLEHFNMDSLFDYEGKQYTLLHIAAERRSLEAMKFILQATNPNLEFFSSDGETPLHIACRQKDLAMVNVLTPPTAKLDIPRRGDNFTPLMIAGKQGSQSIAMELIAKGADVNRRSPEGFTVLNLAIMSDDAPGERIPLANLLLTKGAKYDSQDLKIVGSKAYNLLQALYAGIKNSSPQAKKSPKAQTAQSTPTVAQTKPKMNSTPMTTEERLKAKLKKKQSQPAETPKPAEVQPKKTESFAVRAKKARDEVQRTVDTAETNVKRISNMMKKYVEVTVLPSPHPDDSEEALVKEMKKQDVTRVYRHPSILSSEQMQQNRLVSEFSKKMDTIRLEIVKKFERKLDMMCRREKKQPPKNGKVPKPAAKATDIQQRDSTTEKTVDKRQERMRSVRRQALYKLKFARKSKISGENSVRSAQLRRLKTLSERRGKKCCKYRLPRFWEIVRQREVLSRFLETRMRWLIEAAKLSEAELFSQYSYVKLEGVAAGIQGASVCWQLLPEQLEIQKESRAADKRLLRSLKGKTLRSHVTRLATNSGQRCNLLLRCGQRPAELKLLNSWSDKQMQLDLSWSLQPELFHVRQRIPHDRRPDIAVRLTVDTRCCLWDSRELRLLANSLANAPSSATPDDATMQELERQRRTLDCLAQRRTYHHLQAAGGAPRQLDTSSDAALLHPMLTTKLLTVALHVGLARFIEIPYSVHGDDFLLYQQPTQKELKLLRGLLGYDRVKLVEARRFPRAVGLDGPDVVMRPDLRSGLQHVHRAFQADAEAGMDQYKDLLKYFLQKSLSKTRLLFVPEILKYK</sequence>
<reference evidence="7" key="1">
    <citation type="submission" date="2016-11" db="UniProtKB">
        <authorList>
            <consortium name="WormBaseParasite"/>
        </authorList>
    </citation>
    <scope>IDENTIFICATION</scope>
</reference>
<feature type="repeat" description="ANK" evidence="3">
    <location>
        <begin position="865"/>
        <end position="897"/>
    </location>
</feature>
<evidence type="ECO:0000256" key="5">
    <source>
        <dbReference type="SAM" id="MobiDB-lite"/>
    </source>
</evidence>